<comment type="caution">
    <text evidence="2">The sequence shown here is derived from an EMBL/GenBank/DDBJ whole genome shotgun (WGS) entry which is preliminary data.</text>
</comment>
<reference evidence="2" key="2">
    <citation type="submission" date="2022-03" db="EMBL/GenBank/DDBJ databases">
        <authorList>
            <person name="Ryngajllo M."/>
            <person name="Jacek P."/>
            <person name="Kubiak K."/>
        </authorList>
    </citation>
    <scope>NUCLEOTIDE SEQUENCE</scope>
    <source>
        <strain evidence="2">SI1</strain>
    </source>
</reference>
<name>A0AAW5ERJ3_NOVHA</name>
<sequence>MALTMSGLCLLAGCLDVPHPFRRTGLSQLSDVPPARLAVPLPTQALLVNMAAQTWQKDMVAAMLDQSVPAVGQAAKNGDWWLRMTATLEGNMVVPTYAVITPKGEVRGQVKGAPVPAASWSGGSDAVMMASAGQAAPEVATLLTGIQAAQMQKDPSSLKNRPAHVFFQGVRGAPGDGNAALARAFSASLRDAHDQVQHTQGGADFTVLCTVVVTQLPAPGPARQRLTLTWRVTDPHGKEAGAATQIHDIAAHALDRKWGDAAEAAGEEAAGGVRQIISRYSGRDNVPLSANAATVTAPPAASPPIVHSAAPPHSVTRHVPAMSESPVASIPAASTPAASTPVISTPVAPASVAPVQVVPTPAVTASPVPVARVAPAAPVPAAPPVPVPPVPAAPATPPVVARATAVPAVASVPAAAVVVSPAASPVMVPATAVPTIPPSVPSPVQASVPPAQAVSKQVPSSVSSATPSTATPVTVPARHLPGVTLPPR</sequence>
<evidence type="ECO:0000313" key="2">
    <source>
        <dbReference type="EMBL" id="MCJ8353503.1"/>
    </source>
</evidence>
<protein>
    <submittedName>
        <fullName evidence="2">Uncharacterized protein</fullName>
    </submittedName>
</protein>
<evidence type="ECO:0000256" key="1">
    <source>
        <dbReference type="SAM" id="MobiDB-lite"/>
    </source>
</evidence>
<evidence type="ECO:0000313" key="3">
    <source>
        <dbReference type="Proteomes" id="UP001202887"/>
    </source>
</evidence>
<gene>
    <name evidence="2" type="ORF">K1W68_05785</name>
</gene>
<reference evidence="2" key="1">
    <citation type="journal article" date="2021" name="Polymers (Basel)">
        <title>Highly Stretchable Bacterial Cellulose Produced by Komagataeibacter hansenii SI1.</title>
        <authorList>
            <person name="Cielecka I."/>
            <person name="Ryngajllo M."/>
            <person name="Maniukiewicz W."/>
            <person name="Bielecki S."/>
        </authorList>
    </citation>
    <scope>NUCLEOTIDE SEQUENCE</scope>
    <source>
        <strain evidence="2">SI1</strain>
    </source>
</reference>
<proteinExistence type="predicted"/>
<dbReference type="RefSeq" id="WP_247066634.1">
    <property type="nucleotide sequence ID" value="NZ_JAIBCX010000010.1"/>
</dbReference>
<dbReference type="EMBL" id="JAIBCX010000010">
    <property type="protein sequence ID" value="MCJ8353503.1"/>
    <property type="molecule type" value="Genomic_DNA"/>
</dbReference>
<dbReference type="Proteomes" id="UP001202887">
    <property type="component" value="Unassembled WGS sequence"/>
</dbReference>
<dbReference type="AlphaFoldDB" id="A0AAW5ERJ3"/>
<feature type="compositionally biased region" description="Low complexity" evidence="1">
    <location>
        <begin position="442"/>
        <end position="477"/>
    </location>
</feature>
<accession>A0AAW5ERJ3</accession>
<organism evidence="2 3">
    <name type="scientific">Novacetimonas hansenii</name>
    <name type="common">Komagataeibacter hansenii</name>
    <dbReference type="NCBI Taxonomy" id="436"/>
    <lineage>
        <taxon>Bacteria</taxon>
        <taxon>Pseudomonadati</taxon>
        <taxon>Pseudomonadota</taxon>
        <taxon>Alphaproteobacteria</taxon>
        <taxon>Acetobacterales</taxon>
        <taxon>Acetobacteraceae</taxon>
        <taxon>Novacetimonas</taxon>
    </lineage>
</organism>
<feature type="region of interest" description="Disordered" evidence="1">
    <location>
        <begin position="440"/>
        <end position="488"/>
    </location>
</feature>